<dbReference type="NCBIfam" id="NF001299">
    <property type="entry name" value="PRK00241.1"/>
    <property type="match status" value="1"/>
</dbReference>
<dbReference type="CDD" id="cd03429">
    <property type="entry name" value="NUDIX_NADH_pyrophosphatase_Nudt13"/>
    <property type="match status" value="1"/>
</dbReference>
<dbReference type="GO" id="GO:0006742">
    <property type="term" value="P:NADP+ catabolic process"/>
    <property type="evidence" value="ECO:0007669"/>
    <property type="project" value="TreeGrafter"/>
</dbReference>
<feature type="domain" description="Nudix hydrolase" evidence="11">
    <location>
        <begin position="172"/>
        <end position="307"/>
    </location>
</feature>
<evidence type="ECO:0000256" key="6">
    <source>
        <dbReference type="ARBA" id="ARBA00022801"/>
    </source>
</evidence>
<dbReference type="EMBL" id="JAUTAN010000001">
    <property type="protein sequence ID" value="MDQ1103236.1"/>
    <property type="molecule type" value="Genomic_DNA"/>
</dbReference>
<evidence type="ECO:0000256" key="7">
    <source>
        <dbReference type="ARBA" id="ARBA00022842"/>
    </source>
</evidence>
<dbReference type="PROSITE" id="PS00893">
    <property type="entry name" value="NUDIX_BOX"/>
    <property type="match status" value="1"/>
</dbReference>
<keyword evidence="6 10" id="KW-0378">Hydrolase</keyword>
<dbReference type="InterPro" id="IPR015797">
    <property type="entry name" value="NUDIX_hydrolase-like_dom_sf"/>
</dbReference>
<dbReference type="EC" id="3.6.1.22" evidence="4"/>
<gene>
    <name evidence="12" type="ORF">QE405_000520</name>
</gene>
<proteinExistence type="inferred from homology"/>
<protein>
    <recommendedName>
        <fullName evidence="4">NAD(+) diphosphatase</fullName>
        <ecNumber evidence="4">3.6.1.22</ecNumber>
    </recommendedName>
</protein>
<dbReference type="PANTHER" id="PTHR42904:SF6">
    <property type="entry name" value="NAD-CAPPED RNA HYDROLASE NUDT12"/>
    <property type="match status" value="1"/>
</dbReference>
<dbReference type="SUPFAM" id="SSF55811">
    <property type="entry name" value="Nudix"/>
    <property type="match status" value="1"/>
</dbReference>
<dbReference type="InterPro" id="IPR020084">
    <property type="entry name" value="NUDIX_hydrolase_CS"/>
</dbReference>
<name>A0AAJ1WZZ8_9ACTN</name>
<comment type="cofactor">
    <cofactor evidence="1">
        <name>Mg(2+)</name>
        <dbReference type="ChEBI" id="CHEBI:18420"/>
    </cofactor>
</comment>
<dbReference type="InterPro" id="IPR000086">
    <property type="entry name" value="NUDIX_hydrolase_dom"/>
</dbReference>
<evidence type="ECO:0000256" key="1">
    <source>
        <dbReference type="ARBA" id="ARBA00001946"/>
    </source>
</evidence>
<evidence type="ECO:0000256" key="4">
    <source>
        <dbReference type="ARBA" id="ARBA00012381"/>
    </source>
</evidence>
<dbReference type="Gene3D" id="3.90.79.10">
    <property type="entry name" value="Nucleoside Triphosphate Pyrophosphohydrolase"/>
    <property type="match status" value="1"/>
</dbReference>
<evidence type="ECO:0000256" key="10">
    <source>
        <dbReference type="RuleBase" id="RU003476"/>
    </source>
</evidence>
<comment type="similarity">
    <text evidence="3">Belongs to the Nudix hydrolase family. NudC subfamily.</text>
</comment>
<accession>A0AAJ1WZZ8</accession>
<dbReference type="InterPro" id="IPR049734">
    <property type="entry name" value="NudC-like_C"/>
</dbReference>
<dbReference type="RefSeq" id="WP_307198667.1">
    <property type="nucleotide sequence ID" value="NZ_JAUTAN010000001.1"/>
</dbReference>
<dbReference type="GO" id="GO:0019677">
    <property type="term" value="P:NAD+ catabolic process"/>
    <property type="evidence" value="ECO:0007669"/>
    <property type="project" value="TreeGrafter"/>
</dbReference>
<evidence type="ECO:0000313" key="13">
    <source>
        <dbReference type="Proteomes" id="UP001239215"/>
    </source>
</evidence>
<evidence type="ECO:0000256" key="2">
    <source>
        <dbReference type="ARBA" id="ARBA00001947"/>
    </source>
</evidence>
<dbReference type="Proteomes" id="UP001239215">
    <property type="component" value="Unassembled WGS sequence"/>
</dbReference>
<evidence type="ECO:0000256" key="5">
    <source>
        <dbReference type="ARBA" id="ARBA00022723"/>
    </source>
</evidence>
<dbReference type="InterPro" id="IPR050241">
    <property type="entry name" value="NAD-cap_RNA_hydrolase_NudC"/>
</dbReference>
<reference evidence="12" key="1">
    <citation type="submission" date="2023-07" db="EMBL/GenBank/DDBJ databases">
        <title>Functional and genomic diversity of the sorghum phyllosphere microbiome.</title>
        <authorList>
            <person name="Shade A."/>
        </authorList>
    </citation>
    <scope>NUCLEOTIDE SEQUENCE</scope>
    <source>
        <strain evidence="12">SORGH_AS_1067</strain>
    </source>
</reference>
<keyword evidence="5" id="KW-0479">Metal-binding</keyword>
<dbReference type="PRINTS" id="PR00502">
    <property type="entry name" value="NUDIXFAMILY"/>
</dbReference>
<comment type="cofactor">
    <cofactor evidence="2">
        <name>Zn(2+)</name>
        <dbReference type="ChEBI" id="CHEBI:29105"/>
    </cofactor>
</comment>
<dbReference type="PANTHER" id="PTHR42904">
    <property type="entry name" value="NUDIX HYDROLASE, NUDC SUBFAMILY"/>
    <property type="match status" value="1"/>
</dbReference>
<organism evidence="12 13">
    <name type="scientific">Nocardioides zeae</name>
    <dbReference type="NCBI Taxonomy" id="1457234"/>
    <lineage>
        <taxon>Bacteria</taxon>
        <taxon>Bacillati</taxon>
        <taxon>Actinomycetota</taxon>
        <taxon>Actinomycetes</taxon>
        <taxon>Propionibacteriales</taxon>
        <taxon>Nocardioidaceae</taxon>
        <taxon>Nocardioides</taxon>
    </lineage>
</organism>
<dbReference type="AlphaFoldDB" id="A0AAJ1WZZ8"/>
<evidence type="ECO:0000256" key="9">
    <source>
        <dbReference type="ARBA" id="ARBA00023679"/>
    </source>
</evidence>
<evidence type="ECO:0000313" key="12">
    <source>
        <dbReference type="EMBL" id="MDQ1103236.1"/>
    </source>
</evidence>
<sequence length="318" mass="34136">MNDRVDDSRPLPHVALSSFAHDRHGLERTDADWLARAWADPTTRVLAIAGNRMLVRDGVPAWLPVAELPAVAQEDGALRLLVGEHDGATYFAAVVDPARAPHPAEQWQGTREVLEAVLGSDRGPLLLHAMGMAEWHWATRFCVRCGGPLTASHAGHVLVCSSKKGCGRQHFPRTDPAVIMLVTDGEPGSPDERCLLGHAQAWPAGRYSTLAGFVEPGETFEDAVRREVHEETGVGVGAVSYVGNQPWPLPASLMIGFRARATTTAIDVDGAEIAHAAWFTRDDIARGLADGSLLLPGPVSISHALIQGWYGAPLATSW</sequence>
<dbReference type="GO" id="GO:0046872">
    <property type="term" value="F:metal ion binding"/>
    <property type="evidence" value="ECO:0007669"/>
    <property type="project" value="UniProtKB-KW"/>
</dbReference>
<comment type="caution">
    <text evidence="12">The sequence shown here is derived from an EMBL/GenBank/DDBJ whole genome shotgun (WGS) entry which is preliminary data.</text>
</comment>
<evidence type="ECO:0000256" key="3">
    <source>
        <dbReference type="ARBA" id="ARBA00009595"/>
    </source>
</evidence>
<evidence type="ECO:0000256" key="8">
    <source>
        <dbReference type="ARBA" id="ARBA00023027"/>
    </source>
</evidence>
<keyword evidence="8" id="KW-0520">NAD</keyword>
<dbReference type="Pfam" id="PF00293">
    <property type="entry name" value="NUDIX"/>
    <property type="match status" value="1"/>
</dbReference>
<dbReference type="InterPro" id="IPR020476">
    <property type="entry name" value="Nudix_hydrolase"/>
</dbReference>
<comment type="catalytic activity">
    <reaction evidence="9">
        <text>a 5'-end NAD(+)-phospho-ribonucleoside in mRNA + H2O = a 5'-end phospho-adenosine-phospho-ribonucleoside in mRNA + beta-nicotinamide D-ribonucleotide + 2 H(+)</text>
        <dbReference type="Rhea" id="RHEA:60876"/>
        <dbReference type="Rhea" id="RHEA-COMP:15698"/>
        <dbReference type="Rhea" id="RHEA-COMP:15719"/>
        <dbReference type="ChEBI" id="CHEBI:14649"/>
        <dbReference type="ChEBI" id="CHEBI:15377"/>
        <dbReference type="ChEBI" id="CHEBI:15378"/>
        <dbReference type="ChEBI" id="CHEBI:144029"/>
        <dbReference type="ChEBI" id="CHEBI:144051"/>
    </reaction>
    <physiologicalReaction direction="left-to-right" evidence="9">
        <dbReference type="Rhea" id="RHEA:60877"/>
    </physiologicalReaction>
</comment>
<dbReference type="GO" id="GO:0005829">
    <property type="term" value="C:cytosol"/>
    <property type="evidence" value="ECO:0007669"/>
    <property type="project" value="TreeGrafter"/>
</dbReference>
<dbReference type="GO" id="GO:0035529">
    <property type="term" value="F:NADH pyrophosphatase activity"/>
    <property type="evidence" value="ECO:0007669"/>
    <property type="project" value="TreeGrafter"/>
</dbReference>
<keyword evidence="7" id="KW-0460">Magnesium</keyword>
<dbReference type="PROSITE" id="PS51462">
    <property type="entry name" value="NUDIX"/>
    <property type="match status" value="1"/>
</dbReference>
<evidence type="ECO:0000259" key="11">
    <source>
        <dbReference type="PROSITE" id="PS51462"/>
    </source>
</evidence>
<dbReference type="Gene3D" id="3.90.79.20">
    <property type="match status" value="1"/>
</dbReference>